<dbReference type="SUPFAM" id="SSF54736">
    <property type="entry name" value="ClpS-like"/>
    <property type="match status" value="1"/>
</dbReference>
<keyword evidence="3 4" id="KW-0687">Ribonucleoprotein</keyword>
<dbReference type="HAMAP" id="MF_00368">
    <property type="entry name" value="Ribosomal_bL12"/>
    <property type="match status" value="1"/>
</dbReference>
<comment type="caution">
    <text evidence="8">The sequence shown here is derived from an EMBL/GenBank/DDBJ whole genome shotgun (WGS) entry which is preliminary data.</text>
</comment>
<proteinExistence type="inferred from homology"/>
<feature type="domain" description="Large ribosomal subunit protein bL12 C-terminal" evidence="6">
    <location>
        <begin position="98"/>
        <end position="164"/>
    </location>
</feature>
<gene>
    <name evidence="4" type="primary">rplL</name>
    <name evidence="8" type="ORF">COW88_01780</name>
</gene>
<dbReference type="NCBIfam" id="TIGR00855">
    <property type="entry name" value="L12"/>
    <property type="match status" value="1"/>
</dbReference>
<evidence type="ECO:0000256" key="2">
    <source>
        <dbReference type="ARBA" id="ARBA00022980"/>
    </source>
</evidence>
<comment type="similarity">
    <text evidence="1 4">Belongs to the bacterial ribosomal protein bL12 family.</text>
</comment>
<dbReference type="InterPro" id="IPR000206">
    <property type="entry name" value="Ribosomal_bL12"/>
</dbReference>
<evidence type="ECO:0000256" key="5">
    <source>
        <dbReference type="SAM" id="MobiDB-lite"/>
    </source>
</evidence>
<accession>A0A2H0CUA0</accession>
<dbReference type="InterPro" id="IPR014719">
    <property type="entry name" value="Ribosomal_bL12_C/ClpS-like"/>
</dbReference>
<dbReference type="GO" id="GO:0003729">
    <property type="term" value="F:mRNA binding"/>
    <property type="evidence" value="ECO:0007669"/>
    <property type="project" value="TreeGrafter"/>
</dbReference>
<dbReference type="CDD" id="cd00387">
    <property type="entry name" value="Ribosomal_L7_L12"/>
    <property type="match status" value="1"/>
</dbReference>
<evidence type="ECO:0000256" key="4">
    <source>
        <dbReference type="HAMAP-Rule" id="MF_00368"/>
    </source>
</evidence>
<protein>
    <recommendedName>
        <fullName evidence="4">Large ribosomal subunit protein bL12</fullName>
    </recommendedName>
</protein>
<comment type="function">
    <text evidence="4">Forms part of the ribosomal stalk which helps the ribosome interact with GTP-bound translation factors. Is thus essential for accurate translation.</text>
</comment>
<reference evidence="8 9" key="1">
    <citation type="submission" date="2017-09" db="EMBL/GenBank/DDBJ databases">
        <title>Depth-based differentiation of microbial function through sediment-hosted aquifers and enrichment of novel symbionts in the deep terrestrial subsurface.</title>
        <authorList>
            <person name="Probst A.J."/>
            <person name="Ladd B."/>
            <person name="Jarett J.K."/>
            <person name="Geller-Mcgrath D.E."/>
            <person name="Sieber C.M."/>
            <person name="Emerson J.B."/>
            <person name="Anantharaman K."/>
            <person name="Thomas B.C."/>
            <person name="Malmstrom R."/>
            <person name="Stieglmeier M."/>
            <person name="Klingl A."/>
            <person name="Woyke T."/>
            <person name="Ryan C.M."/>
            <person name="Banfield J.F."/>
        </authorList>
    </citation>
    <scope>NUCLEOTIDE SEQUENCE [LARGE SCALE GENOMIC DNA]</scope>
    <source>
        <strain evidence="8">CG22_combo_CG10-13_8_21_14_all_47_15</strain>
    </source>
</reference>
<evidence type="ECO:0000313" key="9">
    <source>
        <dbReference type="Proteomes" id="UP000230638"/>
    </source>
</evidence>
<dbReference type="Gene3D" id="1.20.5.710">
    <property type="entry name" value="Single helix bin"/>
    <property type="match status" value="1"/>
</dbReference>
<dbReference type="Gene3D" id="3.30.1390.10">
    <property type="match status" value="1"/>
</dbReference>
<dbReference type="GO" id="GO:0022625">
    <property type="term" value="C:cytosolic large ribosomal subunit"/>
    <property type="evidence" value="ECO:0007669"/>
    <property type="project" value="TreeGrafter"/>
</dbReference>
<organism evidence="8 9">
    <name type="scientific">Candidatus Lloydbacteria bacterium CG22_combo_CG10-13_8_21_14_all_47_15</name>
    <dbReference type="NCBI Taxonomy" id="1974635"/>
    <lineage>
        <taxon>Bacteria</taxon>
        <taxon>Candidatus Lloydiibacteriota</taxon>
    </lineage>
</organism>
<evidence type="ECO:0000259" key="7">
    <source>
        <dbReference type="Pfam" id="PF16320"/>
    </source>
</evidence>
<keyword evidence="2 4" id="KW-0689">Ribosomal protein</keyword>
<dbReference type="InterPro" id="IPR036235">
    <property type="entry name" value="Ribosomal_bL12_oligo_N_sf"/>
</dbReference>
<dbReference type="Pfam" id="PF00542">
    <property type="entry name" value="Ribosomal_L12"/>
    <property type="match status" value="1"/>
</dbReference>
<dbReference type="GO" id="GO:0003735">
    <property type="term" value="F:structural constituent of ribosome"/>
    <property type="evidence" value="ECO:0007669"/>
    <property type="project" value="InterPro"/>
</dbReference>
<feature type="compositionally biased region" description="Basic and acidic residues" evidence="5">
    <location>
        <begin position="1"/>
        <end position="10"/>
    </location>
</feature>
<sequence>MTDEEKKAAQTEETAAPEKPVEDTKVEAALPVTEPDSEEVEVPQKFKDLVSKIEDMSVLELHELVKVLEKKFGVSAAAMAMSASGAGTGEAAEEKSSFDVELADAGAQKIQVIKALKEALGLGLKEAKDLVDAAPAMLKQGMKKEEAEELKKKVEAAGGKIELK</sequence>
<feature type="domain" description="Large ribosomal subunit protein bL12 oligomerization" evidence="7">
    <location>
        <begin position="47"/>
        <end position="91"/>
    </location>
</feature>
<dbReference type="FunFam" id="3.30.1390.10:FF:000001">
    <property type="entry name" value="50S ribosomal protein L7/L12"/>
    <property type="match status" value="1"/>
</dbReference>
<dbReference type="InterPro" id="IPR008932">
    <property type="entry name" value="Ribosomal_bL12_oligo"/>
</dbReference>
<dbReference type="AlphaFoldDB" id="A0A2H0CUA0"/>
<dbReference type="GO" id="GO:0006412">
    <property type="term" value="P:translation"/>
    <property type="evidence" value="ECO:0007669"/>
    <property type="project" value="UniProtKB-UniRule"/>
</dbReference>
<evidence type="ECO:0000259" key="6">
    <source>
        <dbReference type="Pfam" id="PF00542"/>
    </source>
</evidence>
<comment type="subunit">
    <text evidence="4">Homodimer. Part of the ribosomal stalk of the 50S ribosomal subunit. Forms a multimeric L10(L12)X complex, where L10 forms an elongated spine to which 2 to 4 L12 dimers bind in a sequential fashion. Binds GTP-bound translation factors.</text>
</comment>
<dbReference type="Pfam" id="PF16320">
    <property type="entry name" value="Ribosomal_L12_N"/>
    <property type="match status" value="1"/>
</dbReference>
<dbReference type="EMBL" id="PCTL01000019">
    <property type="protein sequence ID" value="PIP73505.1"/>
    <property type="molecule type" value="Genomic_DNA"/>
</dbReference>
<dbReference type="InterPro" id="IPR013823">
    <property type="entry name" value="Ribosomal_bL12_C"/>
</dbReference>
<dbReference type="PANTHER" id="PTHR45987:SF4">
    <property type="entry name" value="LARGE RIBOSOMAL SUBUNIT PROTEIN BL12M"/>
    <property type="match status" value="1"/>
</dbReference>
<dbReference type="SUPFAM" id="SSF48300">
    <property type="entry name" value="Ribosomal protein L7/12, oligomerisation (N-terminal) domain"/>
    <property type="match status" value="1"/>
</dbReference>
<feature type="region of interest" description="Disordered" evidence="5">
    <location>
        <begin position="1"/>
        <end position="26"/>
    </location>
</feature>
<dbReference type="Proteomes" id="UP000230638">
    <property type="component" value="Unassembled WGS sequence"/>
</dbReference>
<evidence type="ECO:0000313" key="8">
    <source>
        <dbReference type="EMBL" id="PIP73505.1"/>
    </source>
</evidence>
<dbReference type="PANTHER" id="PTHR45987">
    <property type="entry name" value="39S RIBOSOMAL PROTEIN L12"/>
    <property type="match status" value="1"/>
</dbReference>
<evidence type="ECO:0000256" key="3">
    <source>
        <dbReference type="ARBA" id="ARBA00023274"/>
    </source>
</evidence>
<name>A0A2H0CUA0_9BACT</name>
<evidence type="ECO:0000256" key="1">
    <source>
        <dbReference type="ARBA" id="ARBA00007197"/>
    </source>
</evidence>